<dbReference type="PATRIC" id="fig|1240687.3.peg.3743"/>
<dbReference type="EMBL" id="ANCE01000187">
    <property type="protein sequence ID" value="EMK21692.1"/>
    <property type="molecule type" value="Genomic_DNA"/>
</dbReference>
<evidence type="ECO:0000313" key="1">
    <source>
        <dbReference type="EMBL" id="EMK21692.1"/>
    </source>
</evidence>
<sequence>MKKFKTTQSKIRSSKSNIKSFFLRIYPKPVRKNAVVPTSFHFNFTV</sequence>
<gene>
    <name evidence="1" type="ORF">LEP1GSC008_2285</name>
</gene>
<dbReference type="AlphaFoldDB" id="M6F3L0"/>
<organism evidence="1 2">
    <name type="scientific">Leptospira kirschneri serovar Bulgarica str. Nikolaevo</name>
    <dbReference type="NCBI Taxonomy" id="1240687"/>
    <lineage>
        <taxon>Bacteria</taxon>
        <taxon>Pseudomonadati</taxon>
        <taxon>Spirochaetota</taxon>
        <taxon>Spirochaetia</taxon>
        <taxon>Leptospirales</taxon>
        <taxon>Leptospiraceae</taxon>
        <taxon>Leptospira</taxon>
    </lineage>
</organism>
<proteinExistence type="predicted"/>
<protein>
    <submittedName>
        <fullName evidence="1">Uncharacterized protein</fullName>
    </submittedName>
</protein>
<dbReference type="Proteomes" id="UP000011980">
    <property type="component" value="Unassembled WGS sequence"/>
</dbReference>
<reference evidence="1 2" key="1">
    <citation type="submission" date="2013-01" db="EMBL/GenBank/DDBJ databases">
        <authorList>
            <person name="Harkins D.M."/>
            <person name="Durkin A.S."/>
            <person name="Brinkac L.M."/>
            <person name="Haft D.H."/>
            <person name="Selengut J.D."/>
            <person name="Sanka R."/>
            <person name="DePew J."/>
            <person name="Purushe J."/>
            <person name="Galloway R.L."/>
            <person name="Vinetz J.M."/>
            <person name="Sutton G.G."/>
            <person name="Nierman W.C."/>
            <person name="Fouts D.E."/>
        </authorList>
    </citation>
    <scope>NUCLEOTIDE SEQUENCE [LARGE SCALE GENOMIC DNA]</scope>
    <source>
        <strain evidence="1 2">Nikolaevo</strain>
    </source>
</reference>
<name>M6F3L0_9LEPT</name>
<evidence type="ECO:0000313" key="2">
    <source>
        <dbReference type="Proteomes" id="UP000011980"/>
    </source>
</evidence>
<accession>M6F3L0</accession>
<comment type="caution">
    <text evidence="1">The sequence shown here is derived from an EMBL/GenBank/DDBJ whole genome shotgun (WGS) entry which is preliminary data.</text>
</comment>